<dbReference type="AlphaFoldDB" id="A0A916LIF1"/>
<dbReference type="PROSITE" id="PS51257">
    <property type="entry name" value="PROKAR_LIPOPROTEIN"/>
    <property type="match status" value="1"/>
</dbReference>
<protein>
    <submittedName>
        <fullName evidence="1">Uncharacterized protein</fullName>
    </submittedName>
</protein>
<dbReference type="EMBL" id="CZVV01000007">
    <property type="protein sequence ID" value="CUS97127.1"/>
    <property type="molecule type" value="Genomic_DNA"/>
</dbReference>
<accession>A0A916LIF1</accession>
<sequence length="295" mass="34155">MKKIIYIILALGLLGCSKNPLIITPEEEEKFNLEVIYLDETEPVIEFLNSAQTGLLTSEMMGPGGLVVLSYYQFVDDFGNRYDTTLAYALFRDMSSPPINMGRWRERKGLDLGDVYLENIKLEKSTREMRTPQQHHARMDTSYGVEYKLKITKFDFKHSKNHKFKIINKTGLEQNFELNTPDKKEFESLPEYDGKNLKLKFKSKTDSLNIIVNIPLSTQDKFVTKPVMMLKFKNLSDSKIKIDSTIINLIPSEYRRNYLIFSIVQERKSDINILGYPGNVKGFVSSTLYFKVNPR</sequence>
<dbReference type="Proteomes" id="UP000243105">
    <property type="component" value="Unassembled WGS sequence"/>
</dbReference>
<gene>
    <name evidence="1" type="ORF">JGI25_00213</name>
</gene>
<evidence type="ECO:0000313" key="2">
    <source>
        <dbReference type="Proteomes" id="UP000243105"/>
    </source>
</evidence>
<evidence type="ECO:0000313" key="1">
    <source>
        <dbReference type="EMBL" id="CUS97127.1"/>
    </source>
</evidence>
<comment type="caution">
    <text evidence="1">The sequence shown here is derived from an EMBL/GenBank/DDBJ whole genome shotgun (WGS) entry which is preliminary data.</text>
</comment>
<organism evidence="1 2">
    <name type="scientific">Kryptobacter tengchongensis</name>
    <dbReference type="NCBI Taxonomy" id="1643429"/>
    <lineage>
        <taxon>Bacteria</taxon>
        <taxon>Pseudomonadati</taxon>
        <taxon>Candidatus Kryptoniota</taxon>
        <taxon>Candidatus Kryptobacter</taxon>
    </lineage>
</organism>
<reference evidence="1 2" key="1">
    <citation type="submission" date="2015-11" db="EMBL/GenBank/DDBJ databases">
        <authorList>
            <person name="Varghese N."/>
        </authorList>
    </citation>
    <scope>NUCLEOTIDE SEQUENCE [LARGE SCALE GENOMIC DNA]</scope>
    <source>
        <strain evidence="1 2">JGI-25</strain>
    </source>
</reference>
<proteinExistence type="predicted"/>
<dbReference type="RefSeq" id="WP_072263528.1">
    <property type="nucleotide sequence ID" value="NZ_CZVV01000007.1"/>
</dbReference>
<name>A0A916LIF1_KRYT1</name>